<feature type="domain" description="ABC transmembrane type-2" evidence="7">
    <location>
        <begin position="26"/>
        <end position="255"/>
    </location>
</feature>
<dbReference type="InterPro" id="IPR047817">
    <property type="entry name" value="ABC2_TM_bact-type"/>
</dbReference>
<accession>A0ABP8UKF1</accession>
<evidence type="ECO:0000256" key="6">
    <source>
        <dbReference type="RuleBase" id="RU361157"/>
    </source>
</evidence>
<sequence>MSVPYAVADAAVITRRHLKHTTRIPELLFFSIMQPIIFILLFTVVFANAIKIPGMDYKNYMMPAIFVQTMAFATAGTSVGLADDLHKGLIDRFRSLPMARSAVLVGRLVAESARNTLTLLIMVAAGYAVGFRFQNGVASAIGGILLLIAFAFAFSSIGTVIGLGVKSVEAANMAGMIWIFPLTFLSNGFVGMDSLPGWLQDVVRYSPVTTMNDALRAMFYGHGRAIATPALQSVAWIVGITLVFLFLGVRQYKKAASH</sequence>
<keyword evidence="6" id="KW-0813">Transport</keyword>
<gene>
    <name evidence="8" type="ORF">GCM10023196_059390</name>
</gene>
<evidence type="ECO:0000313" key="9">
    <source>
        <dbReference type="Proteomes" id="UP001501442"/>
    </source>
</evidence>
<keyword evidence="5" id="KW-0046">Antibiotic resistance</keyword>
<feature type="transmembrane region" description="Helical" evidence="6">
    <location>
        <begin position="27"/>
        <end position="48"/>
    </location>
</feature>
<comment type="similarity">
    <text evidence="6">Belongs to the ABC-2 integral membrane protein family.</text>
</comment>
<dbReference type="InterPro" id="IPR051784">
    <property type="entry name" value="Nod_factor_ABC_transporter"/>
</dbReference>
<dbReference type="PROSITE" id="PS51012">
    <property type="entry name" value="ABC_TM2"/>
    <property type="match status" value="1"/>
</dbReference>
<keyword evidence="2 6" id="KW-0812">Transmembrane</keyword>
<dbReference type="InterPro" id="IPR000412">
    <property type="entry name" value="ABC_2_transport"/>
</dbReference>
<evidence type="ECO:0000256" key="1">
    <source>
        <dbReference type="ARBA" id="ARBA00004141"/>
    </source>
</evidence>
<protein>
    <recommendedName>
        <fullName evidence="6">Transport permease protein</fullName>
    </recommendedName>
</protein>
<evidence type="ECO:0000259" key="7">
    <source>
        <dbReference type="PROSITE" id="PS51012"/>
    </source>
</evidence>
<evidence type="ECO:0000256" key="4">
    <source>
        <dbReference type="ARBA" id="ARBA00023136"/>
    </source>
</evidence>
<dbReference type="PIRSF" id="PIRSF006648">
    <property type="entry name" value="DrrB"/>
    <property type="match status" value="1"/>
</dbReference>
<feature type="transmembrane region" description="Helical" evidence="6">
    <location>
        <begin position="60"/>
        <end position="81"/>
    </location>
</feature>
<comment type="caution">
    <text evidence="8">The sequence shown here is derived from an EMBL/GenBank/DDBJ whole genome shotgun (WGS) entry which is preliminary data.</text>
</comment>
<organism evidence="8 9">
    <name type="scientific">Actinoallomurus vinaceus</name>
    <dbReference type="NCBI Taxonomy" id="1080074"/>
    <lineage>
        <taxon>Bacteria</taxon>
        <taxon>Bacillati</taxon>
        <taxon>Actinomycetota</taxon>
        <taxon>Actinomycetes</taxon>
        <taxon>Streptosporangiales</taxon>
        <taxon>Thermomonosporaceae</taxon>
        <taxon>Actinoallomurus</taxon>
    </lineage>
</organism>
<dbReference type="RefSeq" id="WP_345434386.1">
    <property type="nucleotide sequence ID" value="NZ_BAABHK010000009.1"/>
</dbReference>
<keyword evidence="3 6" id="KW-1133">Transmembrane helix</keyword>
<name>A0ABP8UKF1_9ACTN</name>
<keyword evidence="6" id="KW-1003">Cell membrane</keyword>
<feature type="transmembrane region" description="Helical" evidence="6">
    <location>
        <begin position="170"/>
        <end position="190"/>
    </location>
</feature>
<evidence type="ECO:0000256" key="2">
    <source>
        <dbReference type="ARBA" id="ARBA00022692"/>
    </source>
</evidence>
<dbReference type="PANTHER" id="PTHR43229">
    <property type="entry name" value="NODULATION PROTEIN J"/>
    <property type="match status" value="1"/>
</dbReference>
<feature type="transmembrane region" description="Helical" evidence="6">
    <location>
        <begin position="117"/>
        <end position="134"/>
    </location>
</feature>
<dbReference type="Pfam" id="PF01061">
    <property type="entry name" value="ABC2_membrane"/>
    <property type="match status" value="1"/>
</dbReference>
<dbReference type="Proteomes" id="UP001501442">
    <property type="component" value="Unassembled WGS sequence"/>
</dbReference>
<keyword evidence="9" id="KW-1185">Reference proteome</keyword>
<evidence type="ECO:0000313" key="8">
    <source>
        <dbReference type="EMBL" id="GAA4631150.1"/>
    </source>
</evidence>
<feature type="transmembrane region" description="Helical" evidence="6">
    <location>
        <begin position="140"/>
        <end position="163"/>
    </location>
</feature>
<proteinExistence type="inferred from homology"/>
<dbReference type="PANTHER" id="PTHR43229:SF2">
    <property type="entry name" value="NODULATION PROTEIN J"/>
    <property type="match status" value="1"/>
</dbReference>
<dbReference type="InterPro" id="IPR013525">
    <property type="entry name" value="ABC2_TM"/>
</dbReference>
<dbReference type="EMBL" id="BAABHK010000009">
    <property type="protein sequence ID" value="GAA4631150.1"/>
    <property type="molecule type" value="Genomic_DNA"/>
</dbReference>
<evidence type="ECO:0000256" key="3">
    <source>
        <dbReference type="ARBA" id="ARBA00022989"/>
    </source>
</evidence>
<comment type="subcellular location">
    <subcellularLocation>
        <location evidence="6">Cell membrane</location>
        <topology evidence="6">Multi-pass membrane protein</topology>
    </subcellularLocation>
    <subcellularLocation>
        <location evidence="1">Membrane</location>
        <topology evidence="1">Multi-pass membrane protein</topology>
    </subcellularLocation>
</comment>
<reference evidence="9" key="1">
    <citation type="journal article" date="2019" name="Int. J. Syst. Evol. Microbiol.">
        <title>The Global Catalogue of Microorganisms (GCM) 10K type strain sequencing project: providing services to taxonomists for standard genome sequencing and annotation.</title>
        <authorList>
            <consortium name="The Broad Institute Genomics Platform"/>
            <consortium name="The Broad Institute Genome Sequencing Center for Infectious Disease"/>
            <person name="Wu L."/>
            <person name="Ma J."/>
        </authorList>
    </citation>
    <scope>NUCLEOTIDE SEQUENCE [LARGE SCALE GENOMIC DNA]</scope>
    <source>
        <strain evidence="9">JCM 17939</strain>
    </source>
</reference>
<evidence type="ECO:0000256" key="5">
    <source>
        <dbReference type="ARBA" id="ARBA00023251"/>
    </source>
</evidence>
<feature type="transmembrane region" description="Helical" evidence="6">
    <location>
        <begin position="230"/>
        <end position="249"/>
    </location>
</feature>
<keyword evidence="4 6" id="KW-0472">Membrane</keyword>